<keyword evidence="2" id="KW-0012">Acyltransferase</keyword>
<dbReference type="InterPro" id="IPR000182">
    <property type="entry name" value="GNAT_dom"/>
</dbReference>
<dbReference type="PANTHER" id="PTHR45896:SF1">
    <property type="entry name" value="N-ALPHA-ACETYLTRANSFERASE 30"/>
    <property type="match status" value="1"/>
</dbReference>
<dbReference type="PANTHER" id="PTHR45896">
    <property type="entry name" value="N-ALPHA-ACETYLTRANSFERASE 30"/>
    <property type="match status" value="1"/>
</dbReference>
<proteinExistence type="inferred from homology"/>
<evidence type="ECO:0000313" key="6">
    <source>
        <dbReference type="Proteomes" id="UP000017246"/>
    </source>
</evidence>
<protein>
    <submittedName>
        <fullName evidence="5">N acetyltransferase mak3</fullName>
    </submittedName>
</protein>
<accession>A0A068Y829</accession>
<sequence>MPHLGHSPLLGESACVSSERIMNEYRGDGLSDLTAGLSVLNLDGKRRSPLLVDEEHGVVFRQYENEDDLEKIVPLISKDLSEPYSLYTYRYFIYNWPELCLLATREDGCVVGTIVCKLDYHGQVKRGYIAMLAVEKEHRRKRIGSTLVQLAVELMIGDEAQEVVLEAEVDNKPALALYEQLGFLRDKYLFRYYLTGTDAFRLKLWLDT</sequence>
<dbReference type="CDD" id="cd04301">
    <property type="entry name" value="NAT_SF"/>
    <property type="match status" value="1"/>
</dbReference>
<dbReference type="Gene3D" id="3.40.630.30">
    <property type="match status" value="1"/>
</dbReference>
<dbReference type="EMBL" id="LN902841">
    <property type="protein sequence ID" value="CDS38363.1"/>
    <property type="molecule type" value="Genomic_DNA"/>
</dbReference>
<comment type="similarity">
    <text evidence="3">Belongs to the acetyltransferase family. MAK3 subfamily.</text>
</comment>
<dbReference type="STRING" id="6211.A0A068Y829"/>
<dbReference type="OMA" id="TMINDGC"/>
<reference evidence="5" key="1">
    <citation type="journal article" date="2013" name="Nature">
        <title>The genomes of four tapeworm species reveal adaptations to parasitism.</title>
        <authorList>
            <person name="Tsai I.J."/>
            <person name="Zarowiecki M."/>
            <person name="Holroyd N."/>
            <person name="Garciarrubio A."/>
            <person name="Sanchez-Flores A."/>
            <person name="Brooks K.L."/>
            <person name="Tracey A."/>
            <person name="Bobes R.J."/>
            <person name="Fragoso G."/>
            <person name="Sciutto E."/>
            <person name="Aslett M."/>
            <person name="Beasley H."/>
            <person name="Bennett H.M."/>
            <person name="Cai J."/>
            <person name="Camicia F."/>
            <person name="Clark R."/>
            <person name="Cucher M."/>
            <person name="De Silva N."/>
            <person name="Day T.A."/>
            <person name="Deplazes P."/>
            <person name="Estrada K."/>
            <person name="Fernandez C."/>
            <person name="Holland P.W."/>
            <person name="Hou J."/>
            <person name="Hu S."/>
            <person name="Huckvale T."/>
            <person name="Hung S.S."/>
            <person name="Kamenetzky L."/>
            <person name="Keane J.A."/>
            <person name="Kiss F."/>
            <person name="Koziol U."/>
            <person name="Lambert O."/>
            <person name="Liu K."/>
            <person name="Luo X."/>
            <person name="Luo Y."/>
            <person name="Macchiaroli N."/>
            <person name="Nichol S."/>
            <person name="Paps J."/>
            <person name="Parkinson J."/>
            <person name="Pouchkina-Stantcheva N."/>
            <person name="Riddiford N."/>
            <person name="Rosenzvit M."/>
            <person name="Salinas G."/>
            <person name="Wasmuth J.D."/>
            <person name="Zamanian M."/>
            <person name="Zheng Y."/>
            <person name="Cai X."/>
            <person name="Soberon X."/>
            <person name="Olson P.D."/>
            <person name="Laclette J.P."/>
            <person name="Brehm K."/>
            <person name="Berriman M."/>
            <person name="Garciarrubio A."/>
            <person name="Bobes R.J."/>
            <person name="Fragoso G."/>
            <person name="Sanchez-Flores A."/>
            <person name="Estrada K."/>
            <person name="Cevallos M.A."/>
            <person name="Morett E."/>
            <person name="Gonzalez V."/>
            <person name="Portillo T."/>
            <person name="Ochoa-Leyva A."/>
            <person name="Jose M.V."/>
            <person name="Sciutto E."/>
            <person name="Landa A."/>
            <person name="Jimenez L."/>
            <person name="Valdes V."/>
            <person name="Carrero J.C."/>
            <person name="Larralde C."/>
            <person name="Morales-Montor J."/>
            <person name="Limon-Lason J."/>
            <person name="Soberon X."/>
            <person name="Laclette J.P."/>
        </authorList>
    </citation>
    <scope>NUCLEOTIDE SEQUENCE [LARGE SCALE GENOMIC DNA]</scope>
</reference>
<gene>
    <name evidence="5" type="ORF">EmuJ_000575600</name>
</gene>
<dbReference type="PROSITE" id="PS51186">
    <property type="entry name" value="GNAT"/>
    <property type="match status" value="1"/>
</dbReference>
<evidence type="ECO:0000259" key="4">
    <source>
        <dbReference type="PROSITE" id="PS51186"/>
    </source>
</evidence>
<dbReference type="GO" id="GO:0031417">
    <property type="term" value="C:NatC complex"/>
    <property type="evidence" value="ECO:0007669"/>
    <property type="project" value="TreeGrafter"/>
</dbReference>
<evidence type="ECO:0000256" key="3">
    <source>
        <dbReference type="ARBA" id="ARBA00024025"/>
    </source>
</evidence>
<keyword evidence="6" id="KW-1185">Reference proteome</keyword>
<dbReference type="Pfam" id="PF00583">
    <property type="entry name" value="Acetyltransf_1"/>
    <property type="match status" value="1"/>
</dbReference>
<evidence type="ECO:0000256" key="2">
    <source>
        <dbReference type="ARBA" id="ARBA00023315"/>
    </source>
</evidence>
<keyword evidence="1 5" id="KW-0808">Transferase</keyword>
<dbReference type="AlphaFoldDB" id="A0A068Y829"/>
<dbReference type="eggNOG" id="KOG3139">
    <property type="taxonomic scope" value="Eukaryota"/>
</dbReference>
<organism evidence="5 6">
    <name type="scientific">Echinococcus multilocularis</name>
    <name type="common">Fox tapeworm</name>
    <dbReference type="NCBI Taxonomy" id="6211"/>
    <lineage>
        <taxon>Eukaryota</taxon>
        <taxon>Metazoa</taxon>
        <taxon>Spiralia</taxon>
        <taxon>Lophotrochozoa</taxon>
        <taxon>Platyhelminthes</taxon>
        <taxon>Cestoda</taxon>
        <taxon>Eucestoda</taxon>
        <taxon>Cyclophyllidea</taxon>
        <taxon>Taeniidae</taxon>
        <taxon>Echinococcus</taxon>
    </lineage>
</organism>
<evidence type="ECO:0000313" key="5">
    <source>
        <dbReference type="EMBL" id="CDS38363.1"/>
    </source>
</evidence>
<dbReference type="SUPFAM" id="SSF55729">
    <property type="entry name" value="Acyl-CoA N-acyltransferases (Nat)"/>
    <property type="match status" value="1"/>
</dbReference>
<name>A0A068Y829_ECHMU</name>
<dbReference type="OrthoDB" id="249099at2759"/>
<reference evidence="5" key="2">
    <citation type="submission" date="2015-11" db="EMBL/GenBank/DDBJ databases">
        <authorList>
            <person name="Zhang Y."/>
            <person name="Guo Z."/>
        </authorList>
    </citation>
    <scope>NUCLEOTIDE SEQUENCE</scope>
</reference>
<dbReference type="GO" id="GO:0004596">
    <property type="term" value="F:protein-N-terminal amino-acid acetyltransferase activity"/>
    <property type="evidence" value="ECO:0007669"/>
    <property type="project" value="InterPro"/>
</dbReference>
<dbReference type="InterPro" id="IPR044542">
    <property type="entry name" value="NAA30-like"/>
</dbReference>
<evidence type="ECO:0000256" key="1">
    <source>
        <dbReference type="ARBA" id="ARBA00022679"/>
    </source>
</evidence>
<dbReference type="Proteomes" id="UP000017246">
    <property type="component" value="Unassembled WGS sequence"/>
</dbReference>
<feature type="domain" description="N-acetyltransferase" evidence="4">
    <location>
        <begin position="58"/>
        <end position="207"/>
    </location>
</feature>
<dbReference type="InterPro" id="IPR016181">
    <property type="entry name" value="Acyl_CoA_acyltransferase"/>
</dbReference>